<sequence>MGGKNKITLPRLLELLEIEELPGGRLLEAFVLSTATRLIEEHGEDWIREQRVRLVEELEYIIKQNTGEKQIIL</sequence>
<dbReference type="EMBL" id="CP155571">
    <property type="protein sequence ID" value="XFO71089.1"/>
    <property type="molecule type" value="Genomic_DNA"/>
</dbReference>
<protein>
    <submittedName>
        <fullName evidence="1">Uncharacterized protein</fullName>
    </submittedName>
</protein>
<evidence type="ECO:0000313" key="1">
    <source>
        <dbReference type="EMBL" id="XFO71089.1"/>
    </source>
</evidence>
<dbReference type="Proteomes" id="UP000216052">
    <property type="component" value="Chromosome"/>
</dbReference>
<accession>A0ABZ3IYB8</accession>
<dbReference type="RefSeq" id="WP_093796205.1">
    <property type="nucleotide sequence ID" value="NZ_CP155571.1"/>
</dbReference>
<reference evidence="1" key="1">
    <citation type="submission" date="2024-05" db="EMBL/GenBank/DDBJ databases">
        <title>Isolation and characterization of Sporomusa carbonis sp. nov., a carboxydotrophic hydrogenogen in the genus of Sporomusa isolated from a charcoal burning pile.</title>
        <authorList>
            <person name="Boeer T."/>
            <person name="Rosenbaum F."/>
            <person name="Eysell L."/>
            <person name="Mueller V."/>
            <person name="Daniel R."/>
            <person name="Poehlein A."/>
        </authorList>
    </citation>
    <scope>NUCLEOTIDE SEQUENCE [LARGE SCALE GENOMIC DNA]</scope>
    <source>
        <strain evidence="1">DSM 3132</strain>
    </source>
</reference>
<organism evidence="1 2">
    <name type="scientific">Sporomusa acidovorans (strain ATCC 49682 / DSM 3132 / Mol)</name>
    <dbReference type="NCBI Taxonomy" id="1123286"/>
    <lineage>
        <taxon>Bacteria</taxon>
        <taxon>Bacillati</taxon>
        <taxon>Bacillota</taxon>
        <taxon>Negativicutes</taxon>
        <taxon>Selenomonadales</taxon>
        <taxon>Sporomusaceae</taxon>
        <taxon>Sporomusa</taxon>
    </lineage>
</organism>
<keyword evidence="2" id="KW-1185">Reference proteome</keyword>
<evidence type="ECO:0000313" key="2">
    <source>
        <dbReference type="Proteomes" id="UP000216052"/>
    </source>
</evidence>
<name>A0ABZ3IYB8_SPOA4</name>
<proteinExistence type="predicted"/>
<gene>
    <name evidence="1" type="ORF">SPACI_011040</name>
</gene>